<feature type="domain" description="FecR protein" evidence="3">
    <location>
        <begin position="63"/>
        <end position="165"/>
    </location>
</feature>
<dbReference type="OrthoDB" id="7028389at2"/>
<keyword evidence="5" id="KW-1185">Reference proteome</keyword>
<evidence type="ECO:0000256" key="2">
    <source>
        <dbReference type="SAM" id="SignalP"/>
    </source>
</evidence>
<accession>A0A4R1F446</accession>
<sequence length="513" mass="54778">MTGINKTIVFSVCLIVLSAFANTKVLAAEKEAGKTLLTRGEVIGQRDGKNITLKRRSNIYEKDEIRVGKDGRAQFRMIDQALISLQENSVLQIKKYQFVEGETSNSALLELLSGGLRTITGAIGKGNKKAYELRTPLATIGIRGTDYEVEIVSNGMYVAVWEGVIHLRARLRSGCNILLGRSKPFMFIFIDRLGKCTGLDEVPDVFRDGHSSNIKIPAANNVLDANYVTGKELLARPVLLDPSIEVISNSQPPVTPPATPPVTPPVEPPVTPPTTPPVVPPPEVTYEVSAFAIDQTRPSTELDVSASELNTATPTFNVGLNVLDNAAGSAVQNYEQSVGGYAVSWGYWGEFNSTLASRNVDDSSNRGLLWATYEATDPDVVSARTGAFNRYDNVSNSLLSATAGAASNLQVQMDVNFESGAVSNGALSANTPNETWVAVFEGQITSGDLDLQMNGASVIDSDPNTASPPRDASGFIAGDFIGDNAEAILGAFGLSEDADPSNNIQGLFTVDDQ</sequence>
<organism evidence="4 5">
    <name type="scientific">Cocleimonas flava</name>
    <dbReference type="NCBI Taxonomy" id="634765"/>
    <lineage>
        <taxon>Bacteria</taxon>
        <taxon>Pseudomonadati</taxon>
        <taxon>Pseudomonadota</taxon>
        <taxon>Gammaproteobacteria</taxon>
        <taxon>Thiotrichales</taxon>
        <taxon>Thiotrichaceae</taxon>
        <taxon>Cocleimonas</taxon>
    </lineage>
</organism>
<dbReference type="AlphaFoldDB" id="A0A4R1F446"/>
<dbReference type="Pfam" id="PF04773">
    <property type="entry name" value="FecR"/>
    <property type="match status" value="1"/>
</dbReference>
<keyword evidence="2" id="KW-0732">Signal</keyword>
<feature type="chain" id="PRO_5020525645" evidence="2">
    <location>
        <begin position="22"/>
        <end position="513"/>
    </location>
</feature>
<reference evidence="4 5" key="1">
    <citation type="submission" date="2019-03" db="EMBL/GenBank/DDBJ databases">
        <title>Genomic Encyclopedia of Type Strains, Phase IV (KMG-IV): sequencing the most valuable type-strain genomes for metagenomic binning, comparative biology and taxonomic classification.</title>
        <authorList>
            <person name="Goeker M."/>
        </authorList>
    </citation>
    <scope>NUCLEOTIDE SEQUENCE [LARGE SCALE GENOMIC DNA]</scope>
    <source>
        <strain evidence="4 5">DSM 24830</strain>
    </source>
</reference>
<dbReference type="PANTHER" id="PTHR38731">
    <property type="entry name" value="LIPL45-RELATED LIPOPROTEIN-RELATED"/>
    <property type="match status" value="1"/>
</dbReference>
<gene>
    <name evidence="4" type="ORF">EV695_0441</name>
</gene>
<comment type="caution">
    <text evidence="4">The sequence shown here is derived from an EMBL/GenBank/DDBJ whole genome shotgun (WGS) entry which is preliminary data.</text>
</comment>
<feature type="region of interest" description="Disordered" evidence="1">
    <location>
        <begin position="250"/>
        <end position="274"/>
    </location>
</feature>
<dbReference type="EMBL" id="SMFQ01000002">
    <property type="protein sequence ID" value="TCJ88583.1"/>
    <property type="molecule type" value="Genomic_DNA"/>
</dbReference>
<evidence type="ECO:0000259" key="3">
    <source>
        <dbReference type="Pfam" id="PF04773"/>
    </source>
</evidence>
<dbReference type="RefSeq" id="WP_131904270.1">
    <property type="nucleotide sequence ID" value="NZ_BAAAFU010000008.1"/>
</dbReference>
<dbReference type="InterPro" id="IPR006860">
    <property type="entry name" value="FecR"/>
</dbReference>
<feature type="compositionally biased region" description="Pro residues" evidence="1">
    <location>
        <begin position="253"/>
        <end position="274"/>
    </location>
</feature>
<protein>
    <submittedName>
        <fullName evidence="4">FecR family protein</fullName>
    </submittedName>
</protein>
<evidence type="ECO:0000256" key="1">
    <source>
        <dbReference type="SAM" id="MobiDB-lite"/>
    </source>
</evidence>
<dbReference type="Proteomes" id="UP000294887">
    <property type="component" value="Unassembled WGS sequence"/>
</dbReference>
<dbReference type="Gene3D" id="2.40.160.90">
    <property type="match status" value="1"/>
</dbReference>
<evidence type="ECO:0000313" key="4">
    <source>
        <dbReference type="EMBL" id="TCJ88583.1"/>
    </source>
</evidence>
<feature type="signal peptide" evidence="2">
    <location>
        <begin position="1"/>
        <end position="21"/>
    </location>
</feature>
<proteinExistence type="predicted"/>
<dbReference type="PANTHER" id="PTHR38731:SF3">
    <property type="entry name" value="BLL6125 PROTEIN"/>
    <property type="match status" value="1"/>
</dbReference>
<evidence type="ECO:0000313" key="5">
    <source>
        <dbReference type="Proteomes" id="UP000294887"/>
    </source>
</evidence>
<name>A0A4R1F446_9GAMM</name>